<protein>
    <submittedName>
        <fullName evidence="1">Uncharacterized protein</fullName>
    </submittedName>
</protein>
<accession>A0A1Z4C1M3</accession>
<dbReference type="KEGG" id="mpsy:CEK71_15960"/>
<gene>
    <name evidence="1" type="ORF">CEK71_15960</name>
</gene>
<name>A0A1Z4C1M3_9GAMM</name>
<keyword evidence="2" id="KW-1185">Reference proteome</keyword>
<sequence length="134" mass="15444">MRDTQMNTQILTQRTFLGKTFQLWEYHVSHGSLLIRSPRSLDEATNIDIICSGVYYLSAPRYIPNLEITEPTVEEFQYLQTVIHHPVPMSYIHVLVSNGNRFLVVAASFRIVENTSDIFDSPFDDIITRAKPIQ</sequence>
<dbReference type="EMBL" id="CP022129">
    <property type="protein sequence ID" value="ASF47436.1"/>
    <property type="molecule type" value="Genomic_DNA"/>
</dbReference>
<evidence type="ECO:0000313" key="2">
    <source>
        <dbReference type="Proteomes" id="UP000197019"/>
    </source>
</evidence>
<evidence type="ECO:0000313" key="1">
    <source>
        <dbReference type="EMBL" id="ASF47436.1"/>
    </source>
</evidence>
<organism evidence="1 2">
    <name type="scientific">Methylovulum psychrotolerans</name>
    <dbReference type="NCBI Taxonomy" id="1704499"/>
    <lineage>
        <taxon>Bacteria</taxon>
        <taxon>Pseudomonadati</taxon>
        <taxon>Pseudomonadota</taxon>
        <taxon>Gammaproteobacteria</taxon>
        <taxon>Methylococcales</taxon>
        <taxon>Methylococcaceae</taxon>
        <taxon>Methylovulum</taxon>
    </lineage>
</organism>
<reference evidence="1 2" key="1">
    <citation type="submission" date="2017-06" db="EMBL/GenBank/DDBJ databases">
        <title>Genome Sequencing of the methanotroph Methylovulum psychrotolerants str. HV10-M2 isolated from a high-altitude environment.</title>
        <authorList>
            <person name="Mateos-Rivera A."/>
        </authorList>
    </citation>
    <scope>NUCLEOTIDE SEQUENCE [LARGE SCALE GENOMIC DNA]</scope>
    <source>
        <strain evidence="1 2">HV10_M2</strain>
    </source>
</reference>
<proteinExistence type="predicted"/>
<dbReference type="AlphaFoldDB" id="A0A1Z4C1M3"/>
<dbReference type="Proteomes" id="UP000197019">
    <property type="component" value="Chromosome"/>
</dbReference>